<evidence type="ECO:0000313" key="2">
    <source>
        <dbReference type="EMBL" id="PCM50228.1"/>
    </source>
</evidence>
<feature type="transmembrane region" description="Helical" evidence="1">
    <location>
        <begin position="129"/>
        <end position="147"/>
    </location>
</feature>
<dbReference type="EMBL" id="NXHE01000007">
    <property type="protein sequence ID" value="PCM50228.1"/>
    <property type="molecule type" value="Genomic_DNA"/>
</dbReference>
<protein>
    <submittedName>
        <fullName evidence="2">Uncharacterized protein</fullName>
    </submittedName>
</protein>
<dbReference type="Proteomes" id="UP000218643">
    <property type="component" value="Unassembled WGS sequence"/>
</dbReference>
<feature type="transmembrane region" description="Helical" evidence="1">
    <location>
        <begin position="357"/>
        <end position="375"/>
    </location>
</feature>
<feature type="transmembrane region" description="Helical" evidence="1">
    <location>
        <begin position="99"/>
        <end position="117"/>
    </location>
</feature>
<keyword evidence="1" id="KW-1133">Transmembrane helix</keyword>
<keyword evidence="1" id="KW-0812">Transmembrane</keyword>
<dbReference type="RefSeq" id="WP_096795575.1">
    <property type="nucleotide sequence ID" value="NZ_NXHE01000007.1"/>
</dbReference>
<name>A0A854X3V3_PSEFL</name>
<accession>A0A854X3V3</accession>
<evidence type="ECO:0000256" key="1">
    <source>
        <dbReference type="SAM" id="Phobius"/>
    </source>
</evidence>
<sequence>MASEEKTGSRSKPDTKGNFKISGEMLELIAKSERHYRRRKRWARRWEFNRFFWFLDEFPSHEMYRPFGEDRRNTRQEMSYHRLRQVTSWTYWSHMKSTTGLKFAAAGGLISAFFQAAPGLRGGATTAEPLGWLLIAGFLYVLAVLWFEFRCPVLLKRALKKDTSYLGIEGRRWLLALVEDELRRWWAVAPYWPDTRALNPDSNADETISAIMDGYGVPAFSGFNVRACAHIEKALYEYSLVSGKTIWRNDHFHSGLDKLEPRYTIPANGRPLMQTLHLSRVSAWNSKVDEPSQAGDLVLRWFESSVGIQHRLSKPKDVDMSREAEGLVHLFERDESALTFTRIIASWQNTMRPTSRLILILLFLASAGAFCWFVYLQMRILLPSLI</sequence>
<proteinExistence type="predicted"/>
<evidence type="ECO:0000313" key="3">
    <source>
        <dbReference type="Proteomes" id="UP000218643"/>
    </source>
</evidence>
<keyword evidence="1" id="KW-0472">Membrane</keyword>
<reference evidence="2 3" key="2">
    <citation type="submission" date="2017-10" db="EMBL/GenBank/DDBJ databases">
        <title>Rhizosphere-associated Pseudomonas modulate jasmonic acid/salicylic acid antagonism to induce systemic resistance to herbivores at the cost of susceptibility to pathogens.</title>
        <authorList>
            <person name="Haney C.H."/>
            <person name="Wiesmann C.L."/>
            <person name="Shapiro L.R."/>
            <person name="O'Sullivan L.R."/>
            <person name="Khorasani S."/>
            <person name="Melnyk R.A."/>
            <person name="Xiao L."/>
            <person name="Bush J."/>
            <person name="Carrillo J."/>
            <person name="Pierce N.E."/>
            <person name="Ausubel F.M."/>
        </authorList>
    </citation>
    <scope>NUCLEOTIDE SEQUENCE [LARGE SCALE GENOMIC DNA]</scope>
    <source>
        <strain evidence="2 3">CH229</strain>
    </source>
</reference>
<comment type="caution">
    <text evidence="2">The sequence shown here is derived from an EMBL/GenBank/DDBJ whole genome shotgun (WGS) entry which is preliminary data.</text>
</comment>
<gene>
    <name evidence="2" type="ORF">CP335_08495</name>
</gene>
<organism evidence="2 3">
    <name type="scientific">Pseudomonas fluorescens</name>
    <dbReference type="NCBI Taxonomy" id="294"/>
    <lineage>
        <taxon>Bacteria</taxon>
        <taxon>Pseudomonadati</taxon>
        <taxon>Pseudomonadota</taxon>
        <taxon>Gammaproteobacteria</taxon>
        <taxon>Pseudomonadales</taxon>
        <taxon>Pseudomonadaceae</taxon>
        <taxon>Pseudomonas</taxon>
    </lineage>
</organism>
<reference evidence="2 3" key="1">
    <citation type="submission" date="2017-09" db="EMBL/GenBank/DDBJ databases">
        <authorList>
            <person name="Haney C."/>
            <person name="Melnyk R."/>
        </authorList>
    </citation>
    <scope>NUCLEOTIDE SEQUENCE [LARGE SCALE GENOMIC DNA]</scope>
    <source>
        <strain evidence="2 3">CH229</strain>
    </source>
</reference>
<dbReference type="AlphaFoldDB" id="A0A854X3V3"/>